<keyword evidence="3" id="KW-0804">Transcription</keyword>
<evidence type="ECO:0000256" key="3">
    <source>
        <dbReference type="ARBA" id="ARBA00023163"/>
    </source>
</evidence>
<dbReference type="PRINTS" id="PR00032">
    <property type="entry name" value="HTHARAC"/>
</dbReference>
<dbReference type="Pfam" id="PF12833">
    <property type="entry name" value="HTH_18"/>
    <property type="match status" value="1"/>
</dbReference>
<evidence type="ECO:0000313" key="5">
    <source>
        <dbReference type="EMBL" id="SOY27485.1"/>
    </source>
</evidence>
<dbReference type="GO" id="GO:0043565">
    <property type="term" value="F:sequence-specific DNA binding"/>
    <property type="evidence" value="ECO:0007669"/>
    <property type="project" value="InterPro"/>
</dbReference>
<keyword evidence="1" id="KW-0805">Transcription regulation</keyword>
<dbReference type="PROSITE" id="PS00041">
    <property type="entry name" value="HTH_ARAC_FAMILY_1"/>
    <property type="match status" value="1"/>
</dbReference>
<reference evidence="5 6" key="1">
    <citation type="submission" date="2018-01" db="EMBL/GenBank/DDBJ databases">
        <authorList>
            <person name="Gaut B.S."/>
            <person name="Morton B.R."/>
            <person name="Clegg M.T."/>
            <person name="Duvall M.R."/>
        </authorList>
    </citation>
    <scope>NUCLEOTIDE SEQUENCE [LARGE SCALE GENOMIC DNA]</scope>
    <source>
        <strain evidence="5">GP69</strain>
    </source>
</reference>
<keyword evidence="2" id="KW-0238">DNA-binding</keyword>
<evidence type="ECO:0000313" key="6">
    <source>
        <dbReference type="Proteomes" id="UP000236311"/>
    </source>
</evidence>
<dbReference type="PROSITE" id="PS01124">
    <property type="entry name" value="HTH_ARAC_FAMILY_2"/>
    <property type="match status" value="1"/>
</dbReference>
<dbReference type="InterPro" id="IPR020449">
    <property type="entry name" value="Tscrpt_reg_AraC-type_HTH"/>
</dbReference>
<dbReference type="PANTHER" id="PTHR43280:SF14">
    <property type="entry name" value="MELIBIOSE OPERON REGULATORY PROTEIN"/>
    <property type="match status" value="1"/>
</dbReference>
<proteinExistence type="predicted"/>
<name>A0A2K4ZAJ5_9FIRM</name>
<gene>
    <name evidence="5" type="primary">melR_2</name>
    <name evidence="5" type="ORF">AMURIS_00189</name>
</gene>
<dbReference type="Pfam" id="PF02311">
    <property type="entry name" value="AraC_binding"/>
    <property type="match status" value="1"/>
</dbReference>
<dbReference type="GO" id="GO:0003700">
    <property type="term" value="F:DNA-binding transcription factor activity"/>
    <property type="evidence" value="ECO:0007669"/>
    <property type="project" value="InterPro"/>
</dbReference>
<dbReference type="InterPro" id="IPR037923">
    <property type="entry name" value="HTH-like"/>
</dbReference>
<dbReference type="SUPFAM" id="SSF51215">
    <property type="entry name" value="Regulatory protein AraC"/>
    <property type="match status" value="1"/>
</dbReference>
<evidence type="ECO:0000259" key="4">
    <source>
        <dbReference type="PROSITE" id="PS01124"/>
    </source>
</evidence>
<dbReference type="InterPro" id="IPR018060">
    <property type="entry name" value="HTH_AraC"/>
</dbReference>
<accession>A0A2K4ZAJ5</accession>
<protein>
    <submittedName>
        <fullName evidence="5">Melibiose operon regulatory protein</fullName>
    </submittedName>
</protein>
<dbReference type="SMART" id="SM00342">
    <property type="entry name" value="HTH_ARAC"/>
    <property type="match status" value="1"/>
</dbReference>
<dbReference type="InterPro" id="IPR009057">
    <property type="entry name" value="Homeodomain-like_sf"/>
</dbReference>
<feature type="domain" description="HTH araC/xylS-type" evidence="4">
    <location>
        <begin position="189"/>
        <end position="286"/>
    </location>
</feature>
<dbReference type="InterPro" id="IPR018062">
    <property type="entry name" value="HTH_AraC-typ_CS"/>
</dbReference>
<dbReference type="AlphaFoldDB" id="A0A2K4ZAJ5"/>
<evidence type="ECO:0000256" key="1">
    <source>
        <dbReference type="ARBA" id="ARBA00023015"/>
    </source>
</evidence>
<sequence>MDMGSDKKEYYAVQELYQENVFVAHNICPSHMHRMPALHFHDGYEIFLSLCDGCVYVVEEEIYSLNRGGLIMVNDRELHRTYAPSQGIYERCIVSFVPDFISNLGMEEELFEGFLNRPAGKPRCICLTEEQIQELLQVIGLLQRYIEEQRPGGEMLRKLALSQVVVLCNGYLKGEAGSAQQMIVSRRLQPAFAYIREHIGEIIRLDDLAEHLFLSKAQLIRLFKAETGMTPNEYITLFRIMKSREYLTEGNSLLKVCELVGYADESHFIRTFKKIMGITPKQYGKLRRH</sequence>
<keyword evidence="6" id="KW-1185">Reference proteome</keyword>
<dbReference type="Gene3D" id="1.10.10.60">
    <property type="entry name" value="Homeodomain-like"/>
    <property type="match status" value="2"/>
</dbReference>
<dbReference type="EMBL" id="OFSM01000001">
    <property type="protein sequence ID" value="SOY27485.1"/>
    <property type="molecule type" value="Genomic_DNA"/>
</dbReference>
<dbReference type="InterPro" id="IPR003313">
    <property type="entry name" value="AraC-bd"/>
</dbReference>
<organism evidence="5 6">
    <name type="scientific">Acetatifactor muris</name>
    <dbReference type="NCBI Taxonomy" id="879566"/>
    <lineage>
        <taxon>Bacteria</taxon>
        <taxon>Bacillati</taxon>
        <taxon>Bacillota</taxon>
        <taxon>Clostridia</taxon>
        <taxon>Lachnospirales</taxon>
        <taxon>Lachnospiraceae</taxon>
        <taxon>Acetatifactor</taxon>
    </lineage>
</organism>
<dbReference type="Proteomes" id="UP000236311">
    <property type="component" value="Unassembled WGS sequence"/>
</dbReference>
<dbReference type="SUPFAM" id="SSF46689">
    <property type="entry name" value="Homeodomain-like"/>
    <property type="match status" value="2"/>
</dbReference>
<dbReference type="PANTHER" id="PTHR43280">
    <property type="entry name" value="ARAC-FAMILY TRANSCRIPTIONAL REGULATOR"/>
    <property type="match status" value="1"/>
</dbReference>
<evidence type="ECO:0000256" key="2">
    <source>
        <dbReference type="ARBA" id="ARBA00023125"/>
    </source>
</evidence>